<reference evidence="6 7" key="1">
    <citation type="submission" date="2015-01" db="EMBL/GenBank/DDBJ databases">
        <title>The Genome Sequence of Capronia semiimmersa CBS27337.</title>
        <authorList>
            <consortium name="The Broad Institute Genomics Platform"/>
            <person name="Cuomo C."/>
            <person name="de Hoog S."/>
            <person name="Gorbushina A."/>
            <person name="Stielow B."/>
            <person name="Teixiera M."/>
            <person name="Abouelleil A."/>
            <person name="Chapman S.B."/>
            <person name="Priest M."/>
            <person name="Young S.K."/>
            <person name="Wortman J."/>
            <person name="Nusbaum C."/>
            <person name="Birren B."/>
        </authorList>
    </citation>
    <scope>NUCLEOTIDE SEQUENCE [LARGE SCALE GENOMIC DNA]</scope>
    <source>
        <strain evidence="6 7">CBS 27337</strain>
    </source>
</reference>
<dbReference type="PANTHER" id="PTHR31465">
    <property type="entry name" value="PROTEIN RTA1-RELATED"/>
    <property type="match status" value="1"/>
</dbReference>
<proteinExistence type="predicted"/>
<dbReference type="PANTHER" id="PTHR31465:SF1">
    <property type="entry name" value="PROTEIN RTA1-RELATED"/>
    <property type="match status" value="1"/>
</dbReference>
<keyword evidence="4 5" id="KW-0472">Membrane</keyword>
<name>A0A0D2FYS5_9EURO</name>
<organism evidence="6 7">
    <name type="scientific">Phialophora macrospora</name>
    <dbReference type="NCBI Taxonomy" id="1851006"/>
    <lineage>
        <taxon>Eukaryota</taxon>
        <taxon>Fungi</taxon>
        <taxon>Dikarya</taxon>
        <taxon>Ascomycota</taxon>
        <taxon>Pezizomycotina</taxon>
        <taxon>Eurotiomycetes</taxon>
        <taxon>Chaetothyriomycetidae</taxon>
        <taxon>Chaetothyriales</taxon>
        <taxon>Herpotrichiellaceae</taxon>
        <taxon>Phialophora</taxon>
    </lineage>
</organism>
<dbReference type="GO" id="GO:0016020">
    <property type="term" value="C:membrane"/>
    <property type="evidence" value="ECO:0007669"/>
    <property type="project" value="UniProtKB-SubCell"/>
</dbReference>
<comment type="subcellular location">
    <subcellularLocation>
        <location evidence="1">Membrane</location>
        <topology evidence="1">Multi-pass membrane protein</topology>
    </subcellularLocation>
</comment>
<sequence length="291" mass="32444">MATTTSNSTSDSDFELYRYDPSLGAAVLFITLFAIVSFLHLYQLLRTRTWFFIPFVVGGFFESVGYVGRAIGSQETPDWTVGAYVIQSILILVAPALFAASIYMELGRIIRLTDGGDRSLINTRWLTKIFVAGDVFSFLMQGTGGGIMAGGSESSMKTGENIIIAGLVVQIIFFTFFIIVAITFHARMRKRPSARVLGDITIATAWKRHMYVLYGGSFLILIRSLFRLVEYAQGNDGYLISHEWFLYVFDSVLMLTTMALFALVHPSELNALLKSGRGRVVRRVISVYSLN</sequence>
<accession>A0A0D2FYS5</accession>
<feature type="transmembrane region" description="Helical" evidence="5">
    <location>
        <begin position="211"/>
        <end position="229"/>
    </location>
</feature>
<protein>
    <submittedName>
        <fullName evidence="6">Uncharacterized protein</fullName>
    </submittedName>
</protein>
<keyword evidence="7" id="KW-1185">Reference proteome</keyword>
<keyword evidence="3 5" id="KW-1133">Transmembrane helix</keyword>
<feature type="transmembrane region" description="Helical" evidence="5">
    <location>
        <begin position="81"/>
        <end position="104"/>
    </location>
</feature>
<evidence type="ECO:0000256" key="3">
    <source>
        <dbReference type="ARBA" id="ARBA00022989"/>
    </source>
</evidence>
<gene>
    <name evidence="6" type="ORF">PV04_07309</name>
</gene>
<dbReference type="EMBL" id="KN846960">
    <property type="protein sequence ID" value="KIW65019.1"/>
    <property type="molecule type" value="Genomic_DNA"/>
</dbReference>
<feature type="transmembrane region" description="Helical" evidence="5">
    <location>
        <begin position="162"/>
        <end position="184"/>
    </location>
</feature>
<evidence type="ECO:0000256" key="4">
    <source>
        <dbReference type="ARBA" id="ARBA00023136"/>
    </source>
</evidence>
<feature type="transmembrane region" description="Helical" evidence="5">
    <location>
        <begin position="125"/>
        <end position="150"/>
    </location>
</feature>
<dbReference type="InterPro" id="IPR007568">
    <property type="entry name" value="RTA1"/>
</dbReference>
<dbReference type="HOGENOM" id="CLU_033465_3_1_1"/>
<feature type="transmembrane region" description="Helical" evidence="5">
    <location>
        <begin position="23"/>
        <end position="42"/>
    </location>
</feature>
<evidence type="ECO:0000313" key="7">
    <source>
        <dbReference type="Proteomes" id="UP000054266"/>
    </source>
</evidence>
<dbReference type="Proteomes" id="UP000054266">
    <property type="component" value="Unassembled WGS sequence"/>
</dbReference>
<dbReference type="Pfam" id="PF04479">
    <property type="entry name" value="RTA1"/>
    <property type="match status" value="1"/>
</dbReference>
<evidence type="ECO:0000256" key="5">
    <source>
        <dbReference type="SAM" id="Phobius"/>
    </source>
</evidence>
<dbReference type="STRING" id="5601.A0A0D2FYS5"/>
<evidence type="ECO:0000313" key="6">
    <source>
        <dbReference type="EMBL" id="KIW65019.1"/>
    </source>
</evidence>
<keyword evidence="2 5" id="KW-0812">Transmembrane</keyword>
<dbReference type="AlphaFoldDB" id="A0A0D2FYS5"/>
<feature type="transmembrane region" description="Helical" evidence="5">
    <location>
        <begin position="244"/>
        <end position="264"/>
    </location>
</feature>
<feature type="transmembrane region" description="Helical" evidence="5">
    <location>
        <begin position="49"/>
        <end position="69"/>
    </location>
</feature>
<evidence type="ECO:0000256" key="2">
    <source>
        <dbReference type="ARBA" id="ARBA00022692"/>
    </source>
</evidence>
<evidence type="ECO:0000256" key="1">
    <source>
        <dbReference type="ARBA" id="ARBA00004141"/>
    </source>
</evidence>